<feature type="non-terminal residue" evidence="1">
    <location>
        <position position="1"/>
    </location>
</feature>
<comment type="caution">
    <text evidence="1">The sequence shown here is derived from an EMBL/GenBank/DDBJ whole genome shotgun (WGS) entry which is preliminary data.</text>
</comment>
<organism evidence="1 2">
    <name type="scientific">Pristionchus mayeri</name>
    <dbReference type="NCBI Taxonomy" id="1317129"/>
    <lineage>
        <taxon>Eukaryota</taxon>
        <taxon>Metazoa</taxon>
        <taxon>Ecdysozoa</taxon>
        <taxon>Nematoda</taxon>
        <taxon>Chromadorea</taxon>
        <taxon>Rhabditida</taxon>
        <taxon>Rhabditina</taxon>
        <taxon>Diplogasteromorpha</taxon>
        <taxon>Diplogasteroidea</taxon>
        <taxon>Neodiplogasteridae</taxon>
        <taxon>Pristionchus</taxon>
    </lineage>
</organism>
<reference evidence="2" key="1">
    <citation type="submission" date="2022-10" db="EMBL/GenBank/DDBJ databases">
        <title>Genome assembly of Pristionchus species.</title>
        <authorList>
            <person name="Yoshida K."/>
            <person name="Sommer R.J."/>
        </authorList>
    </citation>
    <scope>NUCLEOTIDE SEQUENCE [LARGE SCALE GENOMIC DNA]</scope>
    <source>
        <strain evidence="2">RS5460</strain>
    </source>
</reference>
<proteinExistence type="predicted"/>
<accession>A0AAN5HZ75</accession>
<evidence type="ECO:0000313" key="2">
    <source>
        <dbReference type="Proteomes" id="UP001328107"/>
    </source>
</evidence>
<name>A0AAN5HZ75_9BILA</name>
<protein>
    <submittedName>
        <fullName evidence="1">Uncharacterized protein</fullName>
    </submittedName>
</protein>
<dbReference type="EMBL" id="BTRK01000004">
    <property type="protein sequence ID" value="GMR46212.1"/>
    <property type="molecule type" value="Genomic_DNA"/>
</dbReference>
<dbReference type="AlphaFoldDB" id="A0AAN5HZ75"/>
<evidence type="ECO:0000313" key="1">
    <source>
        <dbReference type="EMBL" id="GMR46212.1"/>
    </source>
</evidence>
<gene>
    <name evidence="1" type="ORF">PMAYCL1PPCAC_16407</name>
</gene>
<sequence>GAFWATTEDQYPRYPYREVYPHKENLGENNGILMLDLKRLREIGDWNNIWTNETLSLYEKIGPLIASDPDVFTSLAYWFPTWHYRLRASTISRWANMLWRRNAWANGATSP</sequence>
<dbReference type="Proteomes" id="UP001328107">
    <property type="component" value="Unassembled WGS sequence"/>
</dbReference>
<keyword evidence="2" id="KW-1185">Reference proteome</keyword>